<feature type="domain" description="Glycosyltransferase 2-like" evidence="4">
    <location>
        <begin position="41"/>
        <end position="172"/>
    </location>
</feature>
<dbReference type="InterPro" id="IPR001173">
    <property type="entry name" value="Glyco_trans_2-like"/>
</dbReference>
<dbReference type="RefSeq" id="WP_306981593.1">
    <property type="nucleotide sequence ID" value="NZ_JAUSUA010000002.1"/>
</dbReference>
<gene>
    <name evidence="5" type="ORF">J2S05_001601</name>
</gene>
<dbReference type="PANTHER" id="PTHR22916">
    <property type="entry name" value="GLYCOSYLTRANSFERASE"/>
    <property type="match status" value="1"/>
</dbReference>
<evidence type="ECO:0000259" key="4">
    <source>
        <dbReference type="Pfam" id="PF00535"/>
    </source>
</evidence>
<keyword evidence="3" id="KW-0808">Transferase</keyword>
<organism evidence="5 6">
    <name type="scientific">Alkalicoccobacillus murimartini</name>
    <dbReference type="NCBI Taxonomy" id="171685"/>
    <lineage>
        <taxon>Bacteria</taxon>
        <taxon>Bacillati</taxon>
        <taxon>Bacillota</taxon>
        <taxon>Bacilli</taxon>
        <taxon>Bacillales</taxon>
        <taxon>Bacillaceae</taxon>
        <taxon>Alkalicoccobacillus</taxon>
    </lineage>
</organism>
<dbReference type="Gene3D" id="3.90.550.10">
    <property type="entry name" value="Spore Coat Polysaccharide Biosynthesis Protein SpsA, Chain A"/>
    <property type="match status" value="1"/>
</dbReference>
<evidence type="ECO:0000256" key="3">
    <source>
        <dbReference type="ARBA" id="ARBA00022679"/>
    </source>
</evidence>
<dbReference type="InterPro" id="IPR029044">
    <property type="entry name" value="Nucleotide-diphossugar_trans"/>
</dbReference>
<accession>A0ABT9YHX2</accession>
<protein>
    <submittedName>
        <fullName evidence="5">Glycosyltransferase involved in cell wall biosynthesis</fullName>
    </submittedName>
</protein>
<dbReference type="Proteomes" id="UP001225034">
    <property type="component" value="Unassembled WGS sequence"/>
</dbReference>
<keyword evidence="6" id="KW-1185">Reference proteome</keyword>
<dbReference type="CDD" id="cd00761">
    <property type="entry name" value="Glyco_tranf_GTA_type"/>
    <property type="match status" value="1"/>
</dbReference>
<dbReference type="Pfam" id="PF00535">
    <property type="entry name" value="Glycos_transf_2"/>
    <property type="match status" value="1"/>
</dbReference>
<evidence type="ECO:0000256" key="2">
    <source>
        <dbReference type="ARBA" id="ARBA00022676"/>
    </source>
</evidence>
<reference evidence="5 6" key="1">
    <citation type="submission" date="2023-07" db="EMBL/GenBank/DDBJ databases">
        <title>Genomic Encyclopedia of Type Strains, Phase IV (KMG-IV): sequencing the most valuable type-strain genomes for metagenomic binning, comparative biology and taxonomic classification.</title>
        <authorList>
            <person name="Goeker M."/>
        </authorList>
    </citation>
    <scope>NUCLEOTIDE SEQUENCE [LARGE SCALE GENOMIC DNA]</scope>
    <source>
        <strain evidence="5 6">DSM 19154</strain>
    </source>
</reference>
<keyword evidence="2" id="KW-0328">Glycosyltransferase</keyword>
<evidence type="ECO:0000313" key="5">
    <source>
        <dbReference type="EMBL" id="MDQ0206802.1"/>
    </source>
</evidence>
<sequence length="518" mass="61124">MGFFNIFNANKKTIKENVEEINKVSYEIINEDSLKYKKKISVIVPVYNAENYLRKTIDSVVRQNIGFGHISLILVDDGSSDSSREILREYSSLYDNIVIVFLNKNTGTPAYPRNLGIQLANSEYITFLDADDWFTPFGMKSLYDLIEQDNVNYVVGKSIKVDNKGEKLIGKHESIRNRNRVTPVSIPHMFYHLGPRARMMNLDFIKNNDIQYPNMKYAEDKQFFIDVLTKCDFISTTTDTIYYVNREEANHSLTKQTDIMEKMDTNIAVLDYVLNKNLDETIEKMIVNRLVEFDSMGRLFDKNHFLKSKNKQNYYRKFDEVLTLLRKRKYKISETFFNSLHKIAFELMIEKKFKEVEKLYEWSLREKEKERLFENGIAYYITPIAEERFSKVEIPLYAELKKEITNEKDYTAEILALGRQSKNISRIQMFSREDASLTYSFNLEQKDENTYVLNISDSELKKIKKGVYSTYLIYNDYQRMTIRKFEELEYSKGKEGLTYTFYKTKNGNLALKAKKTKK</sequence>
<evidence type="ECO:0000313" key="6">
    <source>
        <dbReference type="Proteomes" id="UP001225034"/>
    </source>
</evidence>
<comment type="similarity">
    <text evidence="1">Belongs to the glycosyltransferase 2 family.</text>
</comment>
<proteinExistence type="inferred from homology"/>
<name>A0ABT9YHX2_9BACI</name>
<comment type="caution">
    <text evidence="5">The sequence shown here is derived from an EMBL/GenBank/DDBJ whole genome shotgun (WGS) entry which is preliminary data.</text>
</comment>
<dbReference type="EMBL" id="JAUSUA010000002">
    <property type="protein sequence ID" value="MDQ0206802.1"/>
    <property type="molecule type" value="Genomic_DNA"/>
</dbReference>
<dbReference type="SUPFAM" id="SSF53448">
    <property type="entry name" value="Nucleotide-diphospho-sugar transferases"/>
    <property type="match status" value="1"/>
</dbReference>
<dbReference type="PANTHER" id="PTHR22916:SF51">
    <property type="entry name" value="GLYCOSYLTRANSFERASE EPSH-RELATED"/>
    <property type="match status" value="1"/>
</dbReference>
<evidence type="ECO:0000256" key="1">
    <source>
        <dbReference type="ARBA" id="ARBA00006739"/>
    </source>
</evidence>